<dbReference type="AlphaFoldDB" id="A0A7W6G588"/>
<organism evidence="2 3">
    <name type="scientific">Novosphingobium sediminicola</name>
    <dbReference type="NCBI Taxonomy" id="563162"/>
    <lineage>
        <taxon>Bacteria</taxon>
        <taxon>Pseudomonadati</taxon>
        <taxon>Pseudomonadota</taxon>
        <taxon>Alphaproteobacteria</taxon>
        <taxon>Sphingomonadales</taxon>
        <taxon>Sphingomonadaceae</taxon>
        <taxon>Novosphingobium</taxon>
    </lineage>
</organism>
<dbReference type="PANTHER" id="PTHR23150:SF19">
    <property type="entry name" value="FORMYLGLYCINE-GENERATING ENZYME"/>
    <property type="match status" value="1"/>
</dbReference>
<accession>A0A7W6G588</accession>
<proteinExistence type="predicted"/>
<dbReference type="PANTHER" id="PTHR23150">
    <property type="entry name" value="SULFATASE MODIFYING FACTOR 1, 2"/>
    <property type="match status" value="1"/>
</dbReference>
<name>A0A7W6G588_9SPHN</name>
<dbReference type="SUPFAM" id="SSF56436">
    <property type="entry name" value="C-type lectin-like"/>
    <property type="match status" value="1"/>
</dbReference>
<dbReference type="GO" id="GO:0120147">
    <property type="term" value="F:formylglycine-generating oxidase activity"/>
    <property type="evidence" value="ECO:0007669"/>
    <property type="project" value="TreeGrafter"/>
</dbReference>
<dbReference type="EMBL" id="JACIDX010000004">
    <property type="protein sequence ID" value="MBB3954429.1"/>
    <property type="molecule type" value="Genomic_DNA"/>
</dbReference>
<dbReference type="InterPro" id="IPR051043">
    <property type="entry name" value="Sulfatase_Mod_Factor_Kinase"/>
</dbReference>
<dbReference type="InterPro" id="IPR016187">
    <property type="entry name" value="CTDL_fold"/>
</dbReference>
<dbReference type="Proteomes" id="UP000548867">
    <property type="component" value="Unassembled WGS sequence"/>
</dbReference>
<evidence type="ECO:0000313" key="3">
    <source>
        <dbReference type="Proteomes" id="UP000548867"/>
    </source>
</evidence>
<reference evidence="2 3" key="1">
    <citation type="submission" date="2020-08" db="EMBL/GenBank/DDBJ databases">
        <title>Genomic Encyclopedia of Type Strains, Phase IV (KMG-IV): sequencing the most valuable type-strain genomes for metagenomic binning, comparative biology and taxonomic classification.</title>
        <authorList>
            <person name="Goeker M."/>
        </authorList>
    </citation>
    <scope>NUCLEOTIDE SEQUENCE [LARGE SCALE GENOMIC DNA]</scope>
    <source>
        <strain evidence="2 3">DSM 27057</strain>
    </source>
</reference>
<feature type="domain" description="Sulfatase-modifying factor enzyme-like" evidence="1">
    <location>
        <begin position="10"/>
        <end position="313"/>
    </location>
</feature>
<comment type="caution">
    <text evidence="2">The sequence shown here is derived from an EMBL/GenBank/DDBJ whole genome shotgun (WGS) entry which is preliminary data.</text>
</comment>
<gene>
    <name evidence="2" type="ORF">GGR38_001356</name>
</gene>
<sequence length="317" mass="34662">MSSTPASAPPNMQLVPGGVFMMGSSAFYPEEAPRRKVRVASFWVDETPVTNAQFAAFVDATGYRTFAETAPDPRDYPGMDPALAVAGSLVFTMTDRPVDLGDPSQWWRWVAGACWRHPLGPESGIEDILDHPAVHVTHQDAAAYAAWAGKRLPTEAEFEFAARGGLVDAEYAWGDELTPGGEHRANTWQGMFPFANTAADGWVRTSPVREFPANGYGIHDMIGNVWEICEDWWSLPGDARPRKKSACCAIDNPRGGFRAKSHDPSEPTAKIPRKVIKGGSHLCAPSYCQRYRPAARHPQSIDSSTSHIGFRCVMDAA</sequence>
<dbReference type="Gene3D" id="3.90.1580.10">
    <property type="entry name" value="paralog of FGE (formylglycine-generating enzyme)"/>
    <property type="match status" value="1"/>
</dbReference>
<dbReference type="InterPro" id="IPR005532">
    <property type="entry name" value="SUMF_dom"/>
</dbReference>
<dbReference type="InterPro" id="IPR042095">
    <property type="entry name" value="SUMF_sf"/>
</dbReference>
<keyword evidence="3" id="KW-1185">Reference proteome</keyword>
<protein>
    <submittedName>
        <fullName evidence="2">Formylglycine-generating enzyme required for sulfatase activity</fullName>
    </submittedName>
</protein>
<evidence type="ECO:0000259" key="1">
    <source>
        <dbReference type="Pfam" id="PF03781"/>
    </source>
</evidence>
<evidence type="ECO:0000313" key="2">
    <source>
        <dbReference type="EMBL" id="MBB3954429.1"/>
    </source>
</evidence>
<dbReference type="Pfam" id="PF03781">
    <property type="entry name" value="FGE-sulfatase"/>
    <property type="match status" value="1"/>
</dbReference>